<dbReference type="PROSITE" id="PS50113">
    <property type="entry name" value="PAC"/>
    <property type="match status" value="2"/>
</dbReference>
<reference evidence="7 8" key="1">
    <citation type="submission" date="2016-11" db="EMBL/GenBank/DDBJ databases">
        <authorList>
            <person name="Jaros S."/>
            <person name="Januszkiewicz K."/>
            <person name="Wedrychowicz H."/>
        </authorList>
    </citation>
    <scope>NUCLEOTIDE SEQUENCE [LARGE SCALE GENOMIC DNA]</scope>
    <source>
        <strain evidence="7 8">DSM 5091</strain>
    </source>
</reference>
<keyword evidence="2" id="KW-1133">Transmembrane helix</keyword>
<protein>
    <submittedName>
        <fullName evidence="7">PAS domain S-box-containing protein/diguanylate cyclase (GGDEF) domain-containing protein</fullName>
    </submittedName>
</protein>
<dbReference type="SMART" id="SM00086">
    <property type="entry name" value="PAC"/>
    <property type="match status" value="2"/>
</dbReference>
<dbReference type="CDD" id="cd01948">
    <property type="entry name" value="EAL"/>
    <property type="match status" value="1"/>
</dbReference>
<dbReference type="PROSITE" id="PS50887">
    <property type="entry name" value="GGDEF"/>
    <property type="match status" value="1"/>
</dbReference>
<dbReference type="PROSITE" id="PS50112">
    <property type="entry name" value="PAS"/>
    <property type="match status" value="1"/>
</dbReference>
<dbReference type="Gene3D" id="3.30.450.20">
    <property type="entry name" value="PAS domain"/>
    <property type="match status" value="2"/>
</dbReference>
<dbReference type="Pfam" id="PF00563">
    <property type="entry name" value="EAL"/>
    <property type="match status" value="1"/>
</dbReference>
<dbReference type="InterPro" id="IPR001610">
    <property type="entry name" value="PAC"/>
</dbReference>
<dbReference type="FunFam" id="3.30.70.270:FF:000001">
    <property type="entry name" value="Diguanylate cyclase domain protein"/>
    <property type="match status" value="1"/>
</dbReference>
<feature type="domain" description="PAC" evidence="4">
    <location>
        <begin position="491"/>
        <end position="543"/>
    </location>
</feature>
<dbReference type="STRING" id="1122189.SAMN02745165_01611"/>
<dbReference type="PROSITE" id="PS50883">
    <property type="entry name" value="EAL"/>
    <property type="match status" value="1"/>
</dbReference>
<evidence type="ECO:0000256" key="2">
    <source>
        <dbReference type="SAM" id="Phobius"/>
    </source>
</evidence>
<evidence type="ECO:0000256" key="1">
    <source>
        <dbReference type="ARBA" id="ARBA00051114"/>
    </source>
</evidence>
<evidence type="ECO:0000259" key="6">
    <source>
        <dbReference type="PROSITE" id="PS50887"/>
    </source>
</evidence>
<feature type="domain" description="PAS" evidence="3">
    <location>
        <begin position="418"/>
        <end position="463"/>
    </location>
</feature>
<dbReference type="FunFam" id="3.20.20.450:FF:000001">
    <property type="entry name" value="Cyclic di-GMP phosphodiesterase yahA"/>
    <property type="match status" value="1"/>
</dbReference>
<evidence type="ECO:0000313" key="8">
    <source>
        <dbReference type="Proteomes" id="UP000184171"/>
    </source>
</evidence>
<feature type="domain" description="EAL" evidence="5">
    <location>
        <begin position="717"/>
        <end position="970"/>
    </location>
</feature>
<dbReference type="Pfam" id="PF00990">
    <property type="entry name" value="GGDEF"/>
    <property type="match status" value="1"/>
</dbReference>
<dbReference type="InterPro" id="IPR043128">
    <property type="entry name" value="Rev_trsase/Diguanyl_cyclase"/>
</dbReference>
<dbReference type="InterPro" id="IPR029787">
    <property type="entry name" value="Nucleotide_cyclase"/>
</dbReference>
<accession>A0A1M6GNK9</accession>
<dbReference type="InterPro" id="IPR000014">
    <property type="entry name" value="PAS"/>
</dbReference>
<dbReference type="EMBL" id="FQZT01000004">
    <property type="protein sequence ID" value="SHJ11466.1"/>
    <property type="molecule type" value="Genomic_DNA"/>
</dbReference>
<dbReference type="NCBIfam" id="TIGR00254">
    <property type="entry name" value="GGDEF"/>
    <property type="match status" value="1"/>
</dbReference>
<dbReference type="InterPro" id="IPR052155">
    <property type="entry name" value="Biofilm_reg_signaling"/>
</dbReference>
<proteinExistence type="predicted"/>
<dbReference type="InterPro" id="IPR035919">
    <property type="entry name" value="EAL_sf"/>
</dbReference>
<dbReference type="Gene3D" id="3.30.70.270">
    <property type="match status" value="1"/>
</dbReference>
<dbReference type="Pfam" id="PF08448">
    <property type="entry name" value="PAS_4"/>
    <property type="match status" value="1"/>
</dbReference>
<sequence>MQLKKIQKLLPLILILCIVGGSYLFFALQHDRTDKLAAELGEQQENASAKKELGQLLITDLARIANLLSSTIISKNEAQQQLLKQQMHSLIQELNFALDTLGQGGVLTRKLPLNLPEQDAGSYRIEYQQQDPQSYNLSILTLRPQLLDLKELIEEAIEATADRNRILNTKDAPGIREAALKVARMNKKAAAQIQRMTEAANRLAYEATLELQKFKHQRERIQQSYSKKELQWSSLIAATVLLLIGFIYRQSLQNHKILENTILRLKKTETELHKSHAEIQAFNESLEDQVEERTQELQRYEQIVSTDTDLVTFFSTDHHYLAVNRTFVNYFGEEHGPFVGKHISQVIGKQLYQEKVREMLDYCLDGEVVSFQPDIVFPKKGKRRVKVTFTPYRDQSGEVTGIVSRTEDITELSAQEANLKLLGKVFESTTEGIIITDPKTTILSVNPAFHTITGYSKEEVIGKKPNLLRAENQDDGFFAGMWQELKETGRWQGELWSKRKNGDIYPEWLTVNAIYDDNDEISNYVAVFSDISSAKEAMEALEHLAHHHPLTGLPNRLLLNARLKHSIQRTIRERSQGAVFYLDLDNFKNINDSLGHTAGDEVLLEVAKRLQKEIREVDTVAHVSGDEFIIIMDQINSPHDAIYCAGQVLEKLQAPTSIQDYQLYLSCSLGITLFPQDGTSVENLLKNADAAMYKAKEAGKNRYHVYSPELTQAALERVSLESSLRQALERQELILHFQPQIDLQSNNIVAFEALIRWQHPELGLIPPDKFIPLTEETGLIIPIGEWVLRSACEQFMRWREQGYRLTRIAVNLSGRQIQQKDLHLVVARVLEETGCPADVLELEITEGFIMQHPEQAIAVMMRIRELGVELSVDDFGTGHSSLNYLKRLPLNRLKVDRSFVSDIFADPEDEAITKAIIALGHGLNLQITAEGIETEEQRKYLLDLGCNEGQGFLISRPLPADQAELLLGES</sequence>
<dbReference type="CDD" id="cd00130">
    <property type="entry name" value="PAS"/>
    <property type="match status" value="2"/>
</dbReference>
<dbReference type="CDD" id="cd01949">
    <property type="entry name" value="GGDEF"/>
    <property type="match status" value="1"/>
</dbReference>
<dbReference type="SMART" id="SM00052">
    <property type="entry name" value="EAL"/>
    <property type="match status" value="1"/>
</dbReference>
<dbReference type="RefSeq" id="WP_072907633.1">
    <property type="nucleotide sequence ID" value="NZ_FQZT01000004.1"/>
</dbReference>
<dbReference type="InterPro" id="IPR001633">
    <property type="entry name" value="EAL_dom"/>
</dbReference>
<dbReference type="Proteomes" id="UP000184171">
    <property type="component" value="Unassembled WGS sequence"/>
</dbReference>
<dbReference type="InterPro" id="IPR000700">
    <property type="entry name" value="PAS-assoc_C"/>
</dbReference>
<dbReference type="AlphaFoldDB" id="A0A1M6GNK9"/>
<dbReference type="PANTHER" id="PTHR44757:SF2">
    <property type="entry name" value="BIOFILM ARCHITECTURE MAINTENANCE PROTEIN MBAA"/>
    <property type="match status" value="1"/>
</dbReference>
<dbReference type="GO" id="GO:0071732">
    <property type="term" value="P:cellular response to nitric oxide"/>
    <property type="evidence" value="ECO:0007669"/>
    <property type="project" value="UniProtKB-ARBA"/>
</dbReference>
<keyword evidence="8" id="KW-1185">Reference proteome</keyword>
<dbReference type="InterPro" id="IPR000160">
    <property type="entry name" value="GGDEF_dom"/>
</dbReference>
<feature type="transmembrane region" description="Helical" evidence="2">
    <location>
        <begin position="6"/>
        <end position="26"/>
    </location>
</feature>
<dbReference type="SUPFAM" id="SSF55785">
    <property type="entry name" value="PYP-like sensor domain (PAS domain)"/>
    <property type="match status" value="2"/>
</dbReference>
<organism evidence="7 8">
    <name type="scientific">Malonomonas rubra DSM 5091</name>
    <dbReference type="NCBI Taxonomy" id="1122189"/>
    <lineage>
        <taxon>Bacteria</taxon>
        <taxon>Pseudomonadati</taxon>
        <taxon>Thermodesulfobacteriota</taxon>
        <taxon>Desulfuromonadia</taxon>
        <taxon>Desulfuromonadales</taxon>
        <taxon>Geopsychrobacteraceae</taxon>
        <taxon>Malonomonas</taxon>
    </lineage>
</organism>
<dbReference type="SUPFAM" id="SSF141868">
    <property type="entry name" value="EAL domain-like"/>
    <property type="match status" value="1"/>
</dbReference>
<dbReference type="OrthoDB" id="9777298at2"/>
<evidence type="ECO:0000259" key="3">
    <source>
        <dbReference type="PROSITE" id="PS50112"/>
    </source>
</evidence>
<feature type="domain" description="PAC" evidence="4">
    <location>
        <begin position="369"/>
        <end position="421"/>
    </location>
</feature>
<dbReference type="Gene3D" id="3.20.20.450">
    <property type="entry name" value="EAL domain"/>
    <property type="match status" value="1"/>
</dbReference>
<dbReference type="PANTHER" id="PTHR44757">
    <property type="entry name" value="DIGUANYLATE CYCLASE DGCP"/>
    <property type="match status" value="1"/>
</dbReference>
<name>A0A1M6GNK9_MALRU</name>
<dbReference type="SMART" id="SM00267">
    <property type="entry name" value="GGDEF"/>
    <property type="match status" value="1"/>
</dbReference>
<dbReference type="NCBIfam" id="TIGR00229">
    <property type="entry name" value="sensory_box"/>
    <property type="match status" value="2"/>
</dbReference>
<dbReference type="SUPFAM" id="SSF55073">
    <property type="entry name" value="Nucleotide cyclase"/>
    <property type="match status" value="1"/>
</dbReference>
<dbReference type="GO" id="GO:0071111">
    <property type="term" value="F:cyclic-guanylate-specific phosphodiesterase activity"/>
    <property type="evidence" value="ECO:0007669"/>
    <property type="project" value="UniProtKB-EC"/>
</dbReference>
<feature type="domain" description="GGDEF" evidence="6">
    <location>
        <begin position="575"/>
        <end position="708"/>
    </location>
</feature>
<gene>
    <name evidence="7" type="ORF">SAMN02745165_01611</name>
</gene>
<comment type="catalytic activity">
    <reaction evidence="1">
        <text>3',3'-c-di-GMP + H2O = 5'-phosphoguanylyl(3'-&gt;5')guanosine + H(+)</text>
        <dbReference type="Rhea" id="RHEA:24902"/>
        <dbReference type="ChEBI" id="CHEBI:15377"/>
        <dbReference type="ChEBI" id="CHEBI:15378"/>
        <dbReference type="ChEBI" id="CHEBI:58754"/>
        <dbReference type="ChEBI" id="CHEBI:58805"/>
        <dbReference type="EC" id="3.1.4.52"/>
    </reaction>
    <physiologicalReaction direction="left-to-right" evidence="1">
        <dbReference type="Rhea" id="RHEA:24903"/>
    </physiologicalReaction>
</comment>
<dbReference type="InterPro" id="IPR013656">
    <property type="entry name" value="PAS_4"/>
</dbReference>
<evidence type="ECO:0000313" key="7">
    <source>
        <dbReference type="EMBL" id="SHJ11466.1"/>
    </source>
</evidence>
<evidence type="ECO:0000259" key="4">
    <source>
        <dbReference type="PROSITE" id="PS50113"/>
    </source>
</evidence>
<evidence type="ECO:0000259" key="5">
    <source>
        <dbReference type="PROSITE" id="PS50883"/>
    </source>
</evidence>
<keyword evidence="2" id="KW-0472">Membrane</keyword>
<dbReference type="InterPro" id="IPR035965">
    <property type="entry name" value="PAS-like_dom_sf"/>
</dbReference>
<dbReference type="SMART" id="SM00091">
    <property type="entry name" value="PAS"/>
    <property type="match status" value="2"/>
</dbReference>
<keyword evidence="2" id="KW-0812">Transmembrane</keyword>
<dbReference type="Pfam" id="PF13426">
    <property type="entry name" value="PAS_9"/>
    <property type="match status" value="1"/>
</dbReference>